<accession>S2JP78</accession>
<evidence type="ECO:0000256" key="1">
    <source>
        <dbReference type="SAM" id="MobiDB-lite"/>
    </source>
</evidence>
<dbReference type="Proteomes" id="UP000014254">
    <property type="component" value="Unassembled WGS sequence"/>
</dbReference>
<gene>
    <name evidence="2" type="ORF">HMPREF1544_08825</name>
</gene>
<name>S2JP78_MUCC1</name>
<proteinExistence type="predicted"/>
<feature type="region of interest" description="Disordered" evidence="1">
    <location>
        <begin position="90"/>
        <end position="109"/>
    </location>
</feature>
<protein>
    <submittedName>
        <fullName evidence="2">Uncharacterized protein</fullName>
    </submittedName>
</protein>
<reference evidence="3" key="1">
    <citation type="submission" date="2013-05" db="EMBL/GenBank/DDBJ databases">
        <title>The Genome sequence of Mucor circinelloides f. circinelloides 1006PhL.</title>
        <authorList>
            <consortium name="The Broad Institute Genomics Platform"/>
            <person name="Cuomo C."/>
            <person name="Earl A."/>
            <person name="Findley K."/>
            <person name="Lee S.C."/>
            <person name="Walker B."/>
            <person name="Young S."/>
            <person name="Zeng Q."/>
            <person name="Gargeya S."/>
            <person name="Fitzgerald M."/>
            <person name="Haas B."/>
            <person name="Abouelleil A."/>
            <person name="Allen A.W."/>
            <person name="Alvarado L."/>
            <person name="Arachchi H.M."/>
            <person name="Berlin A.M."/>
            <person name="Chapman S.B."/>
            <person name="Gainer-Dewar J."/>
            <person name="Goldberg J."/>
            <person name="Griggs A."/>
            <person name="Gujja S."/>
            <person name="Hansen M."/>
            <person name="Howarth C."/>
            <person name="Imamovic A."/>
            <person name="Ireland A."/>
            <person name="Larimer J."/>
            <person name="McCowan C."/>
            <person name="Murphy C."/>
            <person name="Pearson M."/>
            <person name="Poon T.W."/>
            <person name="Priest M."/>
            <person name="Roberts A."/>
            <person name="Saif S."/>
            <person name="Shea T."/>
            <person name="Sisk P."/>
            <person name="Sykes S."/>
            <person name="Wortman J."/>
            <person name="Nusbaum C."/>
            <person name="Birren B."/>
        </authorList>
    </citation>
    <scope>NUCLEOTIDE SEQUENCE [LARGE SCALE GENOMIC DNA]</scope>
    <source>
        <strain evidence="3">1006PhL</strain>
    </source>
</reference>
<feature type="region of interest" description="Disordered" evidence="1">
    <location>
        <begin position="144"/>
        <end position="187"/>
    </location>
</feature>
<evidence type="ECO:0000313" key="2">
    <source>
        <dbReference type="EMBL" id="EPB84388.1"/>
    </source>
</evidence>
<dbReference type="OrthoDB" id="2289633at2759"/>
<dbReference type="EMBL" id="KE124040">
    <property type="protein sequence ID" value="EPB84388.1"/>
    <property type="molecule type" value="Genomic_DNA"/>
</dbReference>
<dbReference type="VEuPathDB" id="FungiDB:HMPREF1544_08825"/>
<keyword evidence="3" id="KW-1185">Reference proteome</keyword>
<evidence type="ECO:0000313" key="3">
    <source>
        <dbReference type="Proteomes" id="UP000014254"/>
    </source>
</evidence>
<sequence length="187" mass="20915">MAATTSKSANPFAQQQQWNYQFEDSYLPKFYEQDVYQSQRTTFRSVSPKIYNQQKIDYFSDINDELEMADNEDSLYEATLMNADFLSSPSPSSSSSFTAQEEKPSGSLSRLRQILGHINPNYAAESLALPDAVPAPSVRSQFSAASSSSMFQQQQLQQQTTNTAPMRAFSISDPRDPKGKGKFTSTL</sequence>
<feature type="compositionally biased region" description="Low complexity" evidence="1">
    <location>
        <begin position="144"/>
        <end position="159"/>
    </location>
</feature>
<dbReference type="OMA" id="WNYQFED"/>
<dbReference type="AlphaFoldDB" id="S2JP78"/>
<dbReference type="InParanoid" id="S2JP78"/>
<organism evidence="2 3">
    <name type="scientific">Mucor circinelloides f. circinelloides (strain 1006PhL)</name>
    <name type="common">Mucormycosis agent</name>
    <name type="synonym">Calyptromyces circinelloides</name>
    <dbReference type="NCBI Taxonomy" id="1220926"/>
    <lineage>
        <taxon>Eukaryota</taxon>
        <taxon>Fungi</taxon>
        <taxon>Fungi incertae sedis</taxon>
        <taxon>Mucoromycota</taxon>
        <taxon>Mucoromycotina</taxon>
        <taxon>Mucoromycetes</taxon>
        <taxon>Mucorales</taxon>
        <taxon>Mucorineae</taxon>
        <taxon>Mucoraceae</taxon>
        <taxon>Mucor</taxon>
    </lineage>
</organism>